<evidence type="ECO:0000256" key="1">
    <source>
        <dbReference type="SAM" id="SignalP"/>
    </source>
</evidence>
<feature type="chain" id="PRO_5043912353" evidence="1">
    <location>
        <begin position="20"/>
        <end position="469"/>
    </location>
</feature>
<proteinExistence type="predicted"/>
<accession>A0AAW1TUN4</accession>
<dbReference type="Proteomes" id="UP001431783">
    <property type="component" value="Unassembled WGS sequence"/>
</dbReference>
<dbReference type="EMBL" id="JARQZJ010000009">
    <property type="protein sequence ID" value="KAK9872094.1"/>
    <property type="molecule type" value="Genomic_DNA"/>
</dbReference>
<dbReference type="AlphaFoldDB" id="A0AAW1TUN4"/>
<sequence>MEVAKIVPLMFLLVSRTSGYTSTVVHLPHNQASSAVQFDLSQPNSLRAQRQQQITPNAYQSTNYIKSTFPQNDAQPQLFNLGYSVRFEQNQQPPQAPQRMSPKMHFVNAKLNQGDIITGTRKQNVQVDLPSASSQEQYPKDIQKRKVLGRNVVSLSSGPLNTKAITAQANLSPTTQRNLEALETIKDVNYQQQLADLYQQKYTWRNLSPNVKIIQSTEIPSPHDRIENRAMVFDHAKALSKSEGFGFSDAIHDDNARIIHQKREEPRFIHSENIQPTLESYRVIPVLEQENEPIVIFDNKENVQDASPAENFRAIQIPEQINEPLLKTQFTSNQPFSFVGHTNHEAIKDINQSSQTDPETKPKMVQIIPATLFQTVDGTPLKPHPIQQDIITQQIPKQVVIQPLKIPYNQYNFKKFPTKIKYIKQIPMSGNVRHKMKVVSSIDYPRKARIKPELRRNFILPSTDYEIYI</sequence>
<organism evidence="2 3">
    <name type="scientific">Henosepilachna vigintioctopunctata</name>
    <dbReference type="NCBI Taxonomy" id="420089"/>
    <lineage>
        <taxon>Eukaryota</taxon>
        <taxon>Metazoa</taxon>
        <taxon>Ecdysozoa</taxon>
        <taxon>Arthropoda</taxon>
        <taxon>Hexapoda</taxon>
        <taxon>Insecta</taxon>
        <taxon>Pterygota</taxon>
        <taxon>Neoptera</taxon>
        <taxon>Endopterygota</taxon>
        <taxon>Coleoptera</taxon>
        <taxon>Polyphaga</taxon>
        <taxon>Cucujiformia</taxon>
        <taxon>Coccinelloidea</taxon>
        <taxon>Coccinellidae</taxon>
        <taxon>Epilachninae</taxon>
        <taxon>Epilachnini</taxon>
        <taxon>Henosepilachna</taxon>
    </lineage>
</organism>
<evidence type="ECO:0000313" key="2">
    <source>
        <dbReference type="EMBL" id="KAK9872094.1"/>
    </source>
</evidence>
<keyword evidence="3" id="KW-1185">Reference proteome</keyword>
<name>A0AAW1TUN4_9CUCU</name>
<evidence type="ECO:0000313" key="3">
    <source>
        <dbReference type="Proteomes" id="UP001431783"/>
    </source>
</evidence>
<comment type="caution">
    <text evidence="2">The sequence shown here is derived from an EMBL/GenBank/DDBJ whole genome shotgun (WGS) entry which is preliminary data.</text>
</comment>
<protein>
    <submittedName>
        <fullName evidence="2">Uncharacterized protein</fullName>
    </submittedName>
</protein>
<keyword evidence="1" id="KW-0732">Signal</keyword>
<reference evidence="2 3" key="1">
    <citation type="submission" date="2023-03" db="EMBL/GenBank/DDBJ databases">
        <title>Genome insight into feeding habits of ladybird beetles.</title>
        <authorList>
            <person name="Li H.-S."/>
            <person name="Huang Y.-H."/>
            <person name="Pang H."/>
        </authorList>
    </citation>
    <scope>NUCLEOTIDE SEQUENCE [LARGE SCALE GENOMIC DNA]</scope>
    <source>
        <strain evidence="2">SYSU_2023b</strain>
        <tissue evidence="2">Whole body</tissue>
    </source>
</reference>
<gene>
    <name evidence="2" type="ORF">WA026_016139</name>
</gene>
<feature type="signal peptide" evidence="1">
    <location>
        <begin position="1"/>
        <end position="19"/>
    </location>
</feature>